<comment type="caution">
    <text evidence="6">The sequence shown here is derived from an EMBL/GenBank/DDBJ whole genome shotgun (WGS) entry which is preliminary data.</text>
</comment>
<dbReference type="AlphaFoldDB" id="A0A1V9FVY1"/>
<dbReference type="InterPro" id="IPR041700">
    <property type="entry name" value="OMP_b-brl_3"/>
</dbReference>
<comment type="subcellular location">
    <subcellularLocation>
        <location evidence="1">Cell outer membrane</location>
    </subcellularLocation>
</comment>
<dbReference type="Gene3D" id="2.40.170.20">
    <property type="entry name" value="TonB-dependent receptor, beta-barrel domain"/>
    <property type="match status" value="1"/>
</dbReference>
<dbReference type="PANTHER" id="PTHR40980:SF4">
    <property type="entry name" value="TONB-DEPENDENT RECEPTOR-LIKE BETA-BARREL DOMAIN-CONTAINING PROTEIN"/>
    <property type="match status" value="1"/>
</dbReference>
<feature type="domain" description="Outer membrane protein beta-barrel" evidence="5">
    <location>
        <begin position="385"/>
        <end position="790"/>
    </location>
</feature>
<dbReference type="STRING" id="1703345.A3860_27900"/>
<dbReference type="RefSeq" id="WP_081148954.1">
    <property type="nucleotide sequence ID" value="NZ_LVYD01000050.1"/>
</dbReference>
<organism evidence="6 7">
    <name type="scientific">Niastella vici</name>
    <dbReference type="NCBI Taxonomy" id="1703345"/>
    <lineage>
        <taxon>Bacteria</taxon>
        <taxon>Pseudomonadati</taxon>
        <taxon>Bacteroidota</taxon>
        <taxon>Chitinophagia</taxon>
        <taxon>Chitinophagales</taxon>
        <taxon>Chitinophagaceae</taxon>
        <taxon>Niastella</taxon>
    </lineage>
</organism>
<dbReference type="InterPro" id="IPR037066">
    <property type="entry name" value="Plug_dom_sf"/>
</dbReference>
<feature type="region of interest" description="Disordered" evidence="4">
    <location>
        <begin position="797"/>
        <end position="819"/>
    </location>
</feature>
<dbReference type="Gene3D" id="2.170.130.10">
    <property type="entry name" value="TonB-dependent receptor, plug domain"/>
    <property type="match status" value="1"/>
</dbReference>
<evidence type="ECO:0000256" key="3">
    <source>
        <dbReference type="ARBA" id="ARBA00023237"/>
    </source>
</evidence>
<accession>A0A1V9FVY1</accession>
<reference evidence="6 7" key="1">
    <citation type="submission" date="2016-03" db="EMBL/GenBank/DDBJ databases">
        <title>Niastella vici sp. nov., isolated from farmland soil.</title>
        <authorList>
            <person name="Chen L."/>
            <person name="Wang D."/>
            <person name="Yang S."/>
            <person name="Wang G."/>
        </authorList>
    </citation>
    <scope>NUCLEOTIDE SEQUENCE [LARGE SCALE GENOMIC DNA]</scope>
    <source>
        <strain evidence="6 7">DJ57</strain>
    </source>
</reference>
<keyword evidence="2" id="KW-0472">Membrane</keyword>
<dbReference type="InterPro" id="IPR036942">
    <property type="entry name" value="Beta-barrel_TonB_sf"/>
</dbReference>
<keyword evidence="3" id="KW-0998">Cell outer membrane</keyword>
<dbReference type="EMBL" id="LVYD01000050">
    <property type="protein sequence ID" value="OQP62519.1"/>
    <property type="molecule type" value="Genomic_DNA"/>
</dbReference>
<name>A0A1V9FVY1_9BACT</name>
<dbReference type="PANTHER" id="PTHR40980">
    <property type="entry name" value="PLUG DOMAIN-CONTAINING PROTEIN"/>
    <property type="match status" value="1"/>
</dbReference>
<evidence type="ECO:0000313" key="7">
    <source>
        <dbReference type="Proteomes" id="UP000192796"/>
    </source>
</evidence>
<protein>
    <recommendedName>
        <fullName evidence="5">Outer membrane protein beta-barrel domain-containing protein</fullName>
    </recommendedName>
</protein>
<dbReference type="Gene3D" id="2.60.40.1120">
    <property type="entry name" value="Carboxypeptidase-like, regulatory domain"/>
    <property type="match status" value="1"/>
</dbReference>
<dbReference type="SUPFAM" id="SSF56935">
    <property type="entry name" value="Porins"/>
    <property type="match status" value="1"/>
</dbReference>
<evidence type="ECO:0000256" key="2">
    <source>
        <dbReference type="ARBA" id="ARBA00023136"/>
    </source>
</evidence>
<gene>
    <name evidence="6" type="ORF">A3860_27900</name>
</gene>
<dbReference type="OrthoDB" id="905812at2"/>
<dbReference type="SUPFAM" id="SSF49478">
    <property type="entry name" value="Cna protein B-type domain"/>
    <property type="match status" value="1"/>
</dbReference>
<evidence type="ECO:0000256" key="1">
    <source>
        <dbReference type="ARBA" id="ARBA00004442"/>
    </source>
</evidence>
<dbReference type="Proteomes" id="UP000192796">
    <property type="component" value="Unassembled WGS sequence"/>
</dbReference>
<dbReference type="Pfam" id="PF14905">
    <property type="entry name" value="OMP_b-brl_3"/>
    <property type="match status" value="1"/>
</dbReference>
<evidence type="ECO:0000259" key="5">
    <source>
        <dbReference type="Pfam" id="PF14905"/>
    </source>
</evidence>
<proteinExistence type="predicted"/>
<keyword evidence="7" id="KW-1185">Reference proteome</keyword>
<dbReference type="GO" id="GO:0009279">
    <property type="term" value="C:cell outer membrane"/>
    <property type="evidence" value="ECO:0007669"/>
    <property type="project" value="UniProtKB-SubCell"/>
</dbReference>
<evidence type="ECO:0000256" key="4">
    <source>
        <dbReference type="SAM" id="MobiDB-lite"/>
    </source>
</evidence>
<evidence type="ECO:0000313" key="6">
    <source>
        <dbReference type="EMBL" id="OQP62519.1"/>
    </source>
</evidence>
<dbReference type="Pfam" id="PF13620">
    <property type="entry name" value="CarboxypepD_reg"/>
    <property type="match status" value="1"/>
</dbReference>
<sequence>MRKLPNLFIIILLTVSFIGRAQNRTAVKLSGKVGATNQSALSAATITLLKAKDSSVVKMSVTDQDGHYSFDNPPKGKYLVSVSAVGYEKQYSAPFSISADSSLMELTTIVLSQRSNNLKAVTVSARKPLVEQKIDRMVVNVDAFISNTGANALEALEKSPGVQVDKDGNISLKGKQSVMVLLDGRPAYLSGADLANMLKGMQASQLESIEIMTNPPAKYDAAGNAGIINIKTKKNRVKGFNGNVSAGQGQGAYFKNNESLSLNYRNGKVNLFSNYSFNRNDNYQELDIFRRYRNEDGSTSAIFEQVAFMKRRNMSNNLKLGMDYYVTDKTTLGIVVSGFYNPESSINNNTSYLENPNKMVDSIATASSYIKGTWKNASVNLNMRHQFDSTGRELTADLDYIVYDNANKQHFINTTYEPNWIKRYDEQLQGNLPVTVNIYSAKMDYTHPLKNNAKIEAGVKSSYVQTVNKANYYTLNNGEWITDYGKTNFFDYNENINAAYINLNKQLTKKWGVQTGLRYENTNYKGHRYGNPTTGDSSFKRTYNSFFPTVYISYGANKNNQFGLSFGRRIDRPGYQSLNPFLFFLDKYTYEAGNPYLKPQYTNNVELTHIFKGWLTTTLNYSLTTNEFNETFDSSGYATIVRRANIGRRENAGIAVNAQIHVTKWLTSMLYTNYSYTRYSGKLYGEDLKVEGGTLNANMNNQITLTKGWSAELSGWYMSNSVDGQILLKSMGALSAGISKQVLKGKGTVKANVRDIFYTQIAQGDIYFKNTEARFRNTRDTRVANITFTYRFGKPIKNTNGQRKKGGASDEQNRVNVGN</sequence>